<protein>
    <submittedName>
        <fullName evidence="1">Uncharacterized protein</fullName>
    </submittedName>
</protein>
<dbReference type="EMBL" id="KL197715">
    <property type="protein sequence ID" value="KDQ59836.1"/>
    <property type="molecule type" value="Genomic_DNA"/>
</dbReference>
<keyword evidence="2" id="KW-1185">Reference proteome</keyword>
<dbReference type="HOGENOM" id="CLU_2542886_0_0_1"/>
<dbReference type="InParanoid" id="A0A067QB82"/>
<organism evidence="1 2">
    <name type="scientific">Jaapia argillacea MUCL 33604</name>
    <dbReference type="NCBI Taxonomy" id="933084"/>
    <lineage>
        <taxon>Eukaryota</taxon>
        <taxon>Fungi</taxon>
        <taxon>Dikarya</taxon>
        <taxon>Basidiomycota</taxon>
        <taxon>Agaricomycotina</taxon>
        <taxon>Agaricomycetes</taxon>
        <taxon>Agaricomycetidae</taxon>
        <taxon>Jaapiales</taxon>
        <taxon>Jaapiaceae</taxon>
        <taxon>Jaapia</taxon>
    </lineage>
</organism>
<evidence type="ECO:0000313" key="2">
    <source>
        <dbReference type="Proteomes" id="UP000027265"/>
    </source>
</evidence>
<sequence length="83" mass="9189">MILGAIILSPISPLSDENHLLTPRVASRLASPLSTIEAQYPSDSISPPRPPLRIDIPFLHTADRPSPRTSPFLSSHFRTFLLF</sequence>
<proteinExistence type="predicted"/>
<evidence type="ECO:0000313" key="1">
    <source>
        <dbReference type="EMBL" id="KDQ59836.1"/>
    </source>
</evidence>
<dbReference type="AlphaFoldDB" id="A0A067QB82"/>
<reference evidence="2" key="1">
    <citation type="journal article" date="2014" name="Proc. Natl. Acad. Sci. U.S.A.">
        <title>Extensive sampling of basidiomycete genomes demonstrates inadequacy of the white-rot/brown-rot paradigm for wood decay fungi.</title>
        <authorList>
            <person name="Riley R."/>
            <person name="Salamov A.A."/>
            <person name="Brown D.W."/>
            <person name="Nagy L.G."/>
            <person name="Floudas D."/>
            <person name="Held B.W."/>
            <person name="Levasseur A."/>
            <person name="Lombard V."/>
            <person name="Morin E."/>
            <person name="Otillar R."/>
            <person name="Lindquist E.A."/>
            <person name="Sun H."/>
            <person name="LaButti K.M."/>
            <person name="Schmutz J."/>
            <person name="Jabbour D."/>
            <person name="Luo H."/>
            <person name="Baker S.E."/>
            <person name="Pisabarro A.G."/>
            <person name="Walton J.D."/>
            <person name="Blanchette R.A."/>
            <person name="Henrissat B."/>
            <person name="Martin F."/>
            <person name="Cullen D."/>
            <person name="Hibbett D.S."/>
            <person name="Grigoriev I.V."/>
        </authorList>
    </citation>
    <scope>NUCLEOTIDE SEQUENCE [LARGE SCALE GENOMIC DNA]</scope>
    <source>
        <strain evidence="2">MUCL 33604</strain>
    </source>
</reference>
<gene>
    <name evidence="1" type="ORF">JAAARDRAFT_33411</name>
</gene>
<accession>A0A067QB82</accession>
<dbReference type="Proteomes" id="UP000027265">
    <property type="component" value="Unassembled WGS sequence"/>
</dbReference>
<name>A0A067QB82_9AGAM</name>